<dbReference type="VEuPathDB" id="VectorBase:GPAI011889"/>
<dbReference type="EnsemblMetazoa" id="GPAI011889-RA">
    <property type="protein sequence ID" value="GPAI011889-PA"/>
    <property type="gene ID" value="GPAI011889"/>
</dbReference>
<keyword evidence="1" id="KW-1133">Transmembrane helix</keyword>
<dbReference type="AlphaFoldDB" id="A0A1A9ZE69"/>
<reference evidence="3" key="1">
    <citation type="submission" date="2014-03" db="EMBL/GenBank/DDBJ databases">
        <authorList>
            <person name="Aksoy S."/>
            <person name="Warren W."/>
            <person name="Wilson R.K."/>
        </authorList>
    </citation>
    <scope>NUCLEOTIDE SEQUENCE [LARGE SCALE GENOMIC DNA]</scope>
    <source>
        <strain evidence="3">IAEA</strain>
    </source>
</reference>
<evidence type="ECO:0000313" key="2">
    <source>
        <dbReference type="EnsemblMetazoa" id="GPAI011889-PA"/>
    </source>
</evidence>
<organism evidence="2 3">
    <name type="scientific">Glossina pallidipes</name>
    <name type="common">Tsetse fly</name>
    <dbReference type="NCBI Taxonomy" id="7398"/>
    <lineage>
        <taxon>Eukaryota</taxon>
        <taxon>Metazoa</taxon>
        <taxon>Ecdysozoa</taxon>
        <taxon>Arthropoda</taxon>
        <taxon>Hexapoda</taxon>
        <taxon>Insecta</taxon>
        <taxon>Pterygota</taxon>
        <taxon>Neoptera</taxon>
        <taxon>Endopterygota</taxon>
        <taxon>Diptera</taxon>
        <taxon>Brachycera</taxon>
        <taxon>Muscomorpha</taxon>
        <taxon>Hippoboscoidea</taxon>
        <taxon>Glossinidae</taxon>
        <taxon>Glossina</taxon>
    </lineage>
</organism>
<feature type="transmembrane region" description="Helical" evidence="1">
    <location>
        <begin position="84"/>
        <end position="110"/>
    </location>
</feature>
<proteinExistence type="predicted"/>
<keyword evidence="3" id="KW-1185">Reference proteome</keyword>
<sequence length="111" mass="12549">MMKRNSGLKSCTIAHHFIIISHDKERNKSFRIQIDKVMSVSFLCARELSLENYIEKSALEHKTNYNLASLSHAPSMPLKFETKLICIITEVVGIASTPLTGTALFTLFTIY</sequence>
<evidence type="ECO:0000313" key="3">
    <source>
        <dbReference type="Proteomes" id="UP000092445"/>
    </source>
</evidence>
<keyword evidence="1" id="KW-0812">Transmembrane</keyword>
<keyword evidence="1" id="KW-0472">Membrane</keyword>
<protein>
    <submittedName>
        <fullName evidence="2">Uncharacterized protein</fullName>
    </submittedName>
</protein>
<dbReference type="Proteomes" id="UP000092445">
    <property type="component" value="Unassembled WGS sequence"/>
</dbReference>
<reference evidence="2" key="2">
    <citation type="submission" date="2020-05" db="UniProtKB">
        <authorList>
            <consortium name="EnsemblMetazoa"/>
        </authorList>
    </citation>
    <scope>IDENTIFICATION</scope>
    <source>
        <strain evidence="2">IAEA</strain>
    </source>
</reference>
<evidence type="ECO:0000256" key="1">
    <source>
        <dbReference type="SAM" id="Phobius"/>
    </source>
</evidence>
<name>A0A1A9ZE69_GLOPL</name>
<accession>A0A1A9ZE69</accession>